<keyword evidence="2" id="KW-1185">Reference proteome</keyword>
<evidence type="ECO:0000313" key="2">
    <source>
        <dbReference type="Proteomes" id="UP000022910"/>
    </source>
</evidence>
<dbReference type="Proteomes" id="UP000022910">
    <property type="component" value="Unassembled WGS sequence"/>
</dbReference>
<dbReference type="AlphaFoldDB" id="A0A015LHF7"/>
<accession>A0A015LHF7</accession>
<name>A0A015LHF7_RHIIW</name>
<dbReference type="EMBL" id="JEMT01028536">
    <property type="protein sequence ID" value="EXX54293.1"/>
    <property type="molecule type" value="Genomic_DNA"/>
</dbReference>
<dbReference type="PANTHER" id="PTHR31424:SF5">
    <property type="entry name" value="APPLE DOMAIN-CONTAINING PROTEIN"/>
    <property type="match status" value="1"/>
</dbReference>
<proteinExistence type="predicted"/>
<organism evidence="1 2">
    <name type="scientific">Rhizophagus irregularis (strain DAOM 197198w)</name>
    <name type="common">Glomus intraradices</name>
    <dbReference type="NCBI Taxonomy" id="1432141"/>
    <lineage>
        <taxon>Eukaryota</taxon>
        <taxon>Fungi</taxon>
        <taxon>Fungi incertae sedis</taxon>
        <taxon>Mucoromycota</taxon>
        <taxon>Glomeromycotina</taxon>
        <taxon>Glomeromycetes</taxon>
        <taxon>Glomerales</taxon>
        <taxon>Glomeraceae</taxon>
        <taxon>Rhizophagus</taxon>
    </lineage>
</organism>
<dbReference type="OrthoDB" id="2371612at2759"/>
<reference evidence="1 2" key="1">
    <citation type="submission" date="2014-02" db="EMBL/GenBank/DDBJ databases">
        <title>Single nucleus genome sequencing reveals high similarity among nuclei of an endomycorrhizal fungus.</title>
        <authorList>
            <person name="Lin K."/>
            <person name="Geurts R."/>
            <person name="Zhang Z."/>
            <person name="Limpens E."/>
            <person name="Saunders D.G."/>
            <person name="Mu D."/>
            <person name="Pang E."/>
            <person name="Cao H."/>
            <person name="Cha H."/>
            <person name="Lin T."/>
            <person name="Zhou Q."/>
            <person name="Shang Y."/>
            <person name="Li Y."/>
            <person name="Ivanov S."/>
            <person name="Sharma T."/>
            <person name="Velzen R.V."/>
            <person name="Ruijter N.D."/>
            <person name="Aanen D.K."/>
            <person name="Win J."/>
            <person name="Kamoun S."/>
            <person name="Bisseling T."/>
            <person name="Huang S."/>
        </authorList>
    </citation>
    <scope>NUCLEOTIDE SEQUENCE [LARGE SCALE GENOMIC DNA]</scope>
    <source>
        <strain evidence="2">DAOM197198w</strain>
    </source>
</reference>
<evidence type="ECO:0000313" key="1">
    <source>
        <dbReference type="EMBL" id="EXX54293.1"/>
    </source>
</evidence>
<dbReference type="PANTHER" id="PTHR31424">
    <property type="entry name" value="PROTEIN CBG23806"/>
    <property type="match status" value="1"/>
</dbReference>
<gene>
    <name evidence="1" type="ORF">RirG_235880</name>
</gene>
<protein>
    <submittedName>
        <fullName evidence="1">Uncharacterized protein</fullName>
    </submittedName>
</protein>
<dbReference type="HOGENOM" id="CLU_024816_1_1_1"/>
<sequence>MTARIFYHNYPNDPYIYAQYTSGGKNFCSKYKIITLGHYPQNIKYTQKNNHNAVQYPIPDGYNVKTEIADQMLCCETKYTLANKVLYTITWKERRAEWMVSSERSASGAVNEFLKKTNRKKSQISGVHVFGFDIKILHQLRIEQPRELSTDKITIDKRKRPLNEIQSLSQQNKRYASFGRDAYKKVKNLILKHRMVSESEEPICIRSMELENGNNIINIKYNSLLDLTRLDAYVRVCDETLLSRDGYRRLATIEARLIREYQVAHRRIEITKLINNQINIGTFNLDKGLDQQSILDDNDEPQGNPDGIIVDEQEVGNGVYRSVRTLLQTLIPIWNKSVPPILQSGDTINLKLSGDGRNVGHKQNHVMLTFCLLNEKDEVLKPDYQYCICLYVGKEKYETLAKVGHLFKLQLLDLKENGIYVNGIHWPIEFFLSSDWKFMYNVMGLNAPNSKYFCLYCECESNIRWDMNLKWPINKNTQSKKKPELFPVIKQKNYIPDELHLLLRISDVLMECFFNNLFKKKEFERVIKSQIEQTMKSIQVHFEFFKSQGGKWDWTSLMGPNKKKVLQHFPVTNFISGRRGEDIQKLWRDFYDLYMFIRRTDLKNSEIDDFEIKVKEWIYLFCRPNQGQINSSSQVPGLYRKEDVTPYMHIFSQHIPEFLRILKEKNLSLQFFFASSIEKKNHNQVRLFFGGTTMGGGIKGKSVVQDIMEFENRQLFYLLNNTSQEIQIRNINAEDKENNN</sequence>
<comment type="caution">
    <text evidence="1">The sequence shown here is derived from an EMBL/GenBank/DDBJ whole genome shotgun (WGS) entry which is preliminary data.</text>
</comment>